<dbReference type="SUPFAM" id="SSF50939">
    <property type="entry name" value="Sialidases"/>
    <property type="match status" value="1"/>
</dbReference>
<keyword evidence="2" id="KW-1185">Reference proteome</keyword>
<name>A0A4Z0Q145_9BACT</name>
<dbReference type="RefSeq" id="WP_135397078.1">
    <property type="nucleotide sequence ID" value="NZ_SRMB01000004.1"/>
</dbReference>
<comment type="caution">
    <text evidence="1">The sequence shown here is derived from an EMBL/GenBank/DDBJ whole genome shotgun (WGS) entry which is preliminary data.</text>
</comment>
<dbReference type="Proteomes" id="UP000298471">
    <property type="component" value="Unassembled WGS sequence"/>
</dbReference>
<organism evidence="1 2">
    <name type="scientific">Hymenobacter metallicola</name>
    <dbReference type="NCBI Taxonomy" id="2563114"/>
    <lineage>
        <taxon>Bacteria</taxon>
        <taxon>Pseudomonadati</taxon>
        <taxon>Bacteroidota</taxon>
        <taxon>Cytophagia</taxon>
        <taxon>Cytophagales</taxon>
        <taxon>Hymenobacteraceae</taxon>
        <taxon>Hymenobacter</taxon>
    </lineage>
</organism>
<dbReference type="OrthoDB" id="874241at2"/>
<reference evidence="1 2" key="1">
    <citation type="submission" date="2019-04" db="EMBL/GenBank/DDBJ databases">
        <authorList>
            <person name="Feng G."/>
            <person name="Zhang J."/>
            <person name="Zhu H."/>
        </authorList>
    </citation>
    <scope>NUCLEOTIDE SEQUENCE [LARGE SCALE GENOMIC DNA]</scope>
    <source>
        <strain evidence="1 2">9PBR-1</strain>
    </source>
</reference>
<evidence type="ECO:0000313" key="2">
    <source>
        <dbReference type="Proteomes" id="UP000298471"/>
    </source>
</evidence>
<evidence type="ECO:0008006" key="3">
    <source>
        <dbReference type="Google" id="ProtNLM"/>
    </source>
</evidence>
<protein>
    <recommendedName>
        <fullName evidence="3">Exo-alpha-sialidase</fullName>
    </recommendedName>
</protein>
<dbReference type="EMBL" id="SRMB01000004">
    <property type="protein sequence ID" value="TGE23405.1"/>
    <property type="molecule type" value="Genomic_DNA"/>
</dbReference>
<proteinExistence type="predicted"/>
<dbReference type="AlphaFoldDB" id="A0A4Z0Q145"/>
<dbReference type="InterPro" id="IPR036278">
    <property type="entry name" value="Sialidase_sf"/>
</dbReference>
<gene>
    <name evidence="1" type="ORF">E5K02_19615</name>
</gene>
<accession>A0A4Z0Q145</accession>
<evidence type="ECO:0000313" key="1">
    <source>
        <dbReference type="EMBL" id="TGE23405.1"/>
    </source>
</evidence>
<sequence>MLLSACKKEVEVIKIQEVEVEKKSSWTEVQDFSGNMKILLGLSKTVNGLYFQQPRGFGVVTTRQNRTVIDQFGYLFSSDIDIRVPLGPDYFVTYYDSLVAFTPNKAPVQSGATEFVYLKRLDPEAVRVQRNYFPTAKFGAINRNNYLLFGYETVRGTADGKLHFVLAQVTPSTDPYIPRPKVTPRLISIPFTGMGIYPSFPILITAIDDYFLADCGQEGLYKIKQDGSWKRVLTQPTGATCFYKWQNRLYILGSYMGYSTDDGDTWTFVGNTPSIFQFNTYHVVGDSLVGVYHGAGSNLIFTRKLTDTNFSVRLLKDDGLLRHNITGLESWGDTVYITTVGGMFKRPVSTFFESKPQ</sequence>